<evidence type="ECO:0000313" key="3">
    <source>
        <dbReference type="Proteomes" id="UP001319870"/>
    </source>
</evidence>
<comment type="caution">
    <text evidence="2">The sequence shown here is derived from an EMBL/GenBank/DDBJ whole genome shotgun (WGS) entry which is preliminary data.</text>
</comment>
<organism evidence="2 3">
    <name type="scientific">Isoptericola luteus</name>
    <dbReference type="NCBI Taxonomy" id="2879484"/>
    <lineage>
        <taxon>Bacteria</taxon>
        <taxon>Bacillati</taxon>
        <taxon>Actinomycetota</taxon>
        <taxon>Actinomycetes</taxon>
        <taxon>Micrococcales</taxon>
        <taxon>Promicromonosporaceae</taxon>
        <taxon>Isoptericola</taxon>
    </lineage>
</organism>
<feature type="region of interest" description="Disordered" evidence="1">
    <location>
        <begin position="1"/>
        <end position="85"/>
    </location>
</feature>
<evidence type="ECO:0000313" key="2">
    <source>
        <dbReference type="EMBL" id="MCA5892859.1"/>
    </source>
</evidence>
<name>A0ABS7ZCT4_9MICO</name>
<sequence>MRTSGSTRPSLLRRLSSRAGPGGRRGAVRRPADDVGDLGLDAVVEDFGFDLGVEEPDARDPPRDPEGRDAGRRDEGAAGRREDTP</sequence>
<feature type="compositionally biased region" description="Basic and acidic residues" evidence="1">
    <location>
        <begin position="56"/>
        <end position="85"/>
    </location>
</feature>
<accession>A0ABS7ZCT4</accession>
<feature type="compositionally biased region" description="Low complexity" evidence="1">
    <location>
        <begin position="1"/>
        <end position="19"/>
    </location>
</feature>
<feature type="compositionally biased region" description="Acidic residues" evidence="1">
    <location>
        <begin position="43"/>
        <end position="55"/>
    </location>
</feature>
<evidence type="ECO:0000256" key="1">
    <source>
        <dbReference type="SAM" id="MobiDB-lite"/>
    </source>
</evidence>
<protein>
    <submittedName>
        <fullName evidence="2">Uncharacterized protein</fullName>
    </submittedName>
</protein>
<reference evidence="2 3" key="1">
    <citation type="submission" date="2021-09" db="EMBL/GenBank/DDBJ databases">
        <title>Isoptericola luteus sp. nov., a novel bacterium isolated from Harbin, the capital city of Heilongjiang province.</title>
        <authorList>
            <person name="Li J."/>
        </authorList>
    </citation>
    <scope>NUCLEOTIDE SEQUENCE [LARGE SCALE GENOMIC DNA]</scope>
    <source>
        <strain evidence="2 3">NEAU-Y5</strain>
    </source>
</reference>
<proteinExistence type="predicted"/>
<dbReference type="Proteomes" id="UP001319870">
    <property type="component" value="Unassembled WGS sequence"/>
</dbReference>
<keyword evidence="3" id="KW-1185">Reference proteome</keyword>
<dbReference type="EMBL" id="JAIXCQ010000003">
    <property type="protein sequence ID" value="MCA5892859.1"/>
    <property type="molecule type" value="Genomic_DNA"/>
</dbReference>
<gene>
    <name evidence="2" type="ORF">LEP48_05755</name>
</gene>